<dbReference type="InterPro" id="IPR002727">
    <property type="entry name" value="DUF47"/>
</dbReference>
<accession>A0A1H4CLW3</accession>
<reference evidence="2 3" key="1">
    <citation type="submission" date="2016-10" db="EMBL/GenBank/DDBJ databases">
        <authorList>
            <person name="de Groot N.N."/>
        </authorList>
    </citation>
    <scope>NUCLEOTIDE SEQUENCE [LARGE SCALE GENOMIC DNA]</scope>
    <source>
        <strain evidence="2 3">DSM 7343</strain>
    </source>
</reference>
<name>A0A1H4CLW3_9BACT</name>
<comment type="similarity">
    <text evidence="1">Belongs to the UPF0111 family.</text>
</comment>
<organism evidence="2 3">
    <name type="scientific">Desulfuromusa kysingii</name>
    <dbReference type="NCBI Taxonomy" id="37625"/>
    <lineage>
        <taxon>Bacteria</taxon>
        <taxon>Pseudomonadati</taxon>
        <taxon>Thermodesulfobacteriota</taxon>
        <taxon>Desulfuromonadia</taxon>
        <taxon>Desulfuromonadales</taxon>
        <taxon>Geopsychrobacteraceae</taxon>
        <taxon>Desulfuromusa</taxon>
    </lineage>
</organism>
<dbReference type="RefSeq" id="WP_092349412.1">
    <property type="nucleotide sequence ID" value="NZ_FNQN01000008.1"/>
</dbReference>
<evidence type="ECO:0000313" key="3">
    <source>
        <dbReference type="Proteomes" id="UP000199409"/>
    </source>
</evidence>
<gene>
    <name evidence="2" type="ORF">SAMN05660420_02618</name>
</gene>
<keyword evidence="3" id="KW-1185">Reference proteome</keyword>
<dbReference type="PANTHER" id="PTHR36536:SF3">
    <property type="entry name" value="UPF0111 PROTEIN HI_1603"/>
    <property type="match status" value="1"/>
</dbReference>
<dbReference type="AlphaFoldDB" id="A0A1H4CLW3"/>
<evidence type="ECO:0000313" key="2">
    <source>
        <dbReference type="EMBL" id="SEA61446.1"/>
    </source>
</evidence>
<dbReference type="OrthoDB" id="9767431at2"/>
<evidence type="ECO:0000256" key="1">
    <source>
        <dbReference type="ARBA" id="ARBA00008591"/>
    </source>
</evidence>
<dbReference type="Pfam" id="PF01865">
    <property type="entry name" value="PhoU_div"/>
    <property type="match status" value="1"/>
</dbReference>
<dbReference type="EMBL" id="FNQN01000008">
    <property type="protein sequence ID" value="SEA61446.1"/>
    <property type="molecule type" value="Genomic_DNA"/>
</dbReference>
<dbReference type="Proteomes" id="UP000199409">
    <property type="component" value="Unassembled WGS sequence"/>
</dbReference>
<dbReference type="InterPro" id="IPR018445">
    <property type="entry name" value="Put_Phosphate_transp_reg"/>
</dbReference>
<dbReference type="STRING" id="37625.SAMN05660420_02618"/>
<dbReference type="PANTHER" id="PTHR36536">
    <property type="entry name" value="UPF0111 PROTEIN HI_1603"/>
    <property type="match status" value="1"/>
</dbReference>
<evidence type="ECO:0008006" key="4">
    <source>
        <dbReference type="Google" id="ProtNLM"/>
    </source>
</evidence>
<proteinExistence type="inferred from homology"/>
<dbReference type="Gene3D" id="1.20.58.220">
    <property type="entry name" value="Phosphate transport system protein phou homolog 2, domain 2"/>
    <property type="match status" value="1"/>
</dbReference>
<sequence>MSFVSIFKNRTGIEKEIDSFLNLASESGLIFVQGIDSYLMNKIDAFTEHLNHIVQTEKQADLLRHSIEDLLYRKTLIPESRGDVLELIERMDALLGRFKGVMFRVEIERPAIAPKFHEDLKILVNCVIQAVEAATLALRAYFKDITQATDHIHKVSFWETEADRATTALQKAIFNDDELGLDLKMQLRDLSKSIDKIADQAEDLGDSLAIYVIKRSL</sequence>
<protein>
    <recommendedName>
        <fullName evidence="4">TIGR00153 family protein</fullName>
    </recommendedName>
</protein>
<dbReference type="InterPro" id="IPR038078">
    <property type="entry name" value="PhoU-like_sf"/>
</dbReference>